<dbReference type="InterPro" id="IPR037673">
    <property type="entry name" value="MSC/AndL"/>
</dbReference>
<keyword evidence="4 9" id="KW-0812">Transmembrane</keyword>
<keyword evidence="7 9" id="KW-0472">Membrane</keyword>
<dbReference type="SUPFAM" id="SSF81330">
    <property type="entry name" value="Gated mechanosensitive channel"/>
    <property type="match status" value="1"/>
</dbReference>
<keyword evidence="3" id="KW-1003">Cell membrane</keyword>
<comment type="caution">
    <text evidence="10">The sequence shown here is derived from an EMBL/GenBank/DDBJ whole genome shotgun (WGS) entry which is preliminary data.</text>
</comment>
<keyword evidence="2" id="KW-0813">Transport</keyword>
<evidence type="ECO:0000256" key="9">
    <source>
        <dbReference type="SAM" id="Phobius"/>
    </source>
</evidence>
<dbReference type="NCBIfam" id="TIGR00220">
    <property type="entry name" value="mscL"/>
    <property type="match status" value="1"/>
</dbReference>
<evidence type="ECO:0000256" key="7">
    <source>
        <dbReference type="ARBA" id="ARBA00023136"/>
    </source>
</evidence>
<dbReference type="AlphaFoldDB" id="A0A4Q2EHQ6"/>
<proteinExistence type="predicted"/>
<keyword evidence="8" id="KW-0407">Ion channel</keyword>
<feature type="transmembrane region" description="Helical" evidence="9">
    <location>
        <begin position="57"/>
        <end position="83"/>
    </location>
</feature>
<name>A0A4Q2EHQ6_9ACTN</name>
<comment type="subcellular location">
    <subcellularLocation>
        <location evidence="1">Membrane</location>
        <topology evidence="1">Multi-pass membrane protein</topology>
    </subcellularLocation>
</comment>
<dbReference type="PANTHER" id="PTHR30266:SF2">
    <property type="entry name" value="LARGE-CONDUCTANCE MECHANOSENSITIVE CHANNEL"/>
    <property type="match status" value="1"/>
</dbReference>
<accession>A0A4Q2EHQ6</accession>
<dbReference type="InterPro" id="IPR036019">
    <property type="entry name" value="MscL_channel"/>
</dbReference>
<reference evidence="10 11" key="1">
    <citation type="submission" date="2018-01" db="EMBL/GenBank/DDBJ databases">
        <title>Lactibacter flavus gen. nov., sp. nov., a novel bacterium of the family Propionibacteriaceae isolated from raw milk and dairy products.</title>
        <authorList>
            <person name="Wenning M."/>
            <person name="Breitenwieser F."/>
            <person name="Huptas C."/>
            <person name="von Neubeck M."/>
            <person name="Busse H.-J."/>
            <person name="Scherer S."/>
        </authorList>
    </citation>
    <scope>NUCLEOTIDE SEQUENCE [LARGE SCALE GENOMIC DNA]</scope>
    <source>
        <strain evidence="10 11">VG341</strain>
    </source>
</reference>
<evidence type="ECO:0000256" key="2">
    <source>
        <dbReference type="ARBA" id="ARBA00022448"/>
    </source>
</evidence>
<dbReference type="Gene3D" id="1.10.1200.120">
    <property type="entry name" value="Large-conductance mechanosensitive channel, MscL, domain 1"/>
    <property type="match status" value="1"/>
</dbReference>
<evidence type="ECO:0000313" key="10">
    <source>
        <dbReference type="EMBL" id="RXW32991.1"/>
    </source>
</evidence>
<keyword evidence="5 9" id="KW-1133">Transmembrane helix</keyword>
<dbReference type="OrthoDB" id="9810350at2"/>
<evidence type="ECO:0000256" key="8">
    <source>
        <dbReference type="ARBA" id="ARBA00023303"/>
    </source>
</evidence>
<evidence type="ECO:0000256" key="6">
    <source>
        <dbReference type="ARBA" id="ARBA00023065"/>
    </source>
</evidence>
<dbReference type="InterPro" id="IPR001185">
    <property type="entry name" value="MS_channel"/>
</dbReference>
<dbReference type="Pfam" id="PF01741">
    <property type="entry name" value="MscL"/>
    <property type="match status" value="1"/>
</dbReference>
<keyword evidence="6" id="KW-0406">Ion transport</keyword>
<keyword evidence="11" id="KW-1185">Reference proteome</keyword>
<dbReference type="Proteomes" id="UP000290624">
    <property type="component" value="Unassembled WGS sequence"/>
</dbReference>
<evidence type="ECO:0000256" key="5">
    <source>
        <dbReference type="ARBA" id="ARBA00022989"/>
    </source>
</evidence>
<protein>
    <submittedName>
        <fullName evidence="10">Large conductance mechanosensitive channel protein MscL</fullName>
    </submittedName>
</protein>
<dbReference type="GO" id="GO:0016020">
    <property type="term" value="C:membrane"/>
    <property type="evidence" value="ECO:0007669"/>
    <property type="project" value="UniProtKB-SubCell"/>
</dbReference>
<sequence length="124" mass="13429">MKGFRDFLMQGNLIELATAVIIGASFSKVVDAFTGIIMGFIGLFGGQPDFSAVTIPYLGINIGVFINAVVAFVIVAAVLYFFIIKPYTALKEHAAKNKEVEVTAEAPSTDELLTEIRDLLKARN</sequence>
<organism evidence="10 11">
    <name type="scientific">Propioniciclava flava</name>
    <dbReference type="NCBI Taxonomy" id="2072026"/>
    <lineage>
        <taxon>Bacteria</taxon>
        <taxon>Bacillati</taxon>
        <taxon>Actinomycetota</taxon>
        <taxon>Actinomycetes</taxon>
        <taxon>Propionibacteriales</taxon>
        <taxon>Propionibacteriaceae</taxon>
        <taxon>Propioniciclava</taxon>
    </lineage>
</organism>
<evidence type="ECO:0000313" key="11">
    <source>
        <dbReference type="Proteomes" id="UP000290624"/>
    </source>
</evidence>
<evidence type="ECO:0000256" key="3">
    <source>
        <dbReference type="ARBA" id="ARBA00022475"/>
    </source>
</evidence>
<dbReference type="GO" id="GO:0008381">
    <property type="term" value="F:mechanosensitive monoatomic ion channel activity"/>
    <property type="evidence" value="ECO:0007669"/>
    <property type="project" value="InterPro"/>
</dbReference>
<dbReference type="EMBL" id="PPCV01000002">
    <property type="protein sequence ID" value="RXW32991.1"/>
    <property type="molecule type" value="Genomic_DNA"/>
</dbReference>
<evidence type="ECO:0000256" key="4">
    <source>
        <dbReference type="ARBA" id="ARBA00022692"/>
    </source>
</evidence>
<dbReference type="PANTHER" id="PTHR30266">
    <property type="entry name" value="MECHANOSENSITIVE CHANNEL MSCL"/>
    <property type="match status" value="1"/>
</dbReference>
<dbReference type="RefSeq" id="WP_129457891.1">
    <property type="nucleotide sequence ID" value="NZ_PPCV01000002.1"/>
</dbReference>
<evidence type="ECO:0000256" key="1">
    <source>
        <dbReference type="ARBA" id="ARBA00004141"/>
    </source>
</evidence>
<feature type="transmembrane region" description="Helical" evidence="9">
    <location>
        <begin position="12"/>
        <end position="45"/>
    </location>
</feature>
<gene>
    <name evidence="10" type="primary">mscL</name>
    <name evidence="10" type="ORF">C1706_03710</name>
</gene>